<dbReference type="SUPFAM" id="SSF117916">
    <property type="entry name" value="Fe-S cluster assembly (FSCA) domain-like"/>
    <property type="match status" value="1"/>
</dbReference>
<name>A0A381NB60_9ZZZZ</name>
<reference evidence="2" key="1">
    <citation type="submission" date="2018-05" db="EMBL/GenBank/DDBJ databases">
        <authorList>
            <person name="Lanie J.A."/>
            <person name="Ng W.-L."/>
            <person name="Kazmierczak K.M."/>
            <person name="Andrzejewski T.M."/>
            <person name="Davidsen T.M."/>
            <person name="Wayne K.J."/>
            <person name="Tettelin H."/>
            <person name="Glass J.I."/>
            <person name="Rusch D."/>
            <person name="Podicherti R."/>
            <person name="Tsui H.-C.T."/>
            <person name="Winkler M.E."/>
        </authorList>
    </citation>
    <scope>NUCLEOTIDE SEQUENCE</scope>
</reference>
<sequence>MSQSAQNIVPGEKLNSNGVFMFELKDLTDDNDFNASDYRLNPREFFEKRRTSKRPYVYDLRSSDAHELENIPGSHNLPIEHFETSIYQMPFAGDILLYGGEDGEVLTAAEILYDNGFDSFCFTDSFEALLSSVEASYLSITDAAQKQIKDQLQNSDSLTGVQIIVEPTSPLKAKYRIELVESTAAGSIKLNLKGIYIFSERKTASYLEGTIIEINSEGELESRNPQLSISKLSGSLEEQIQLMLDEQVNPMLASHGGNVMLEGIKDSTAYVRFGGGCQGCSMIDTTVKQGVEVMLKESIPDLAGVYDVTDHSEGESPFFTG</sequence>
<dbReference type="GO" id="GO:0016226">
    <property type="term" value="P:iron-sulfur cluster assembly"/>
    <property type="evidence" value="ECO:0007669"/>
    <property type="project" value="InterPro"/>
</dbReference>
<dbReference type="AlphaFoldDB" id="A0A381NB60"/>
<dbReference type="InterPro" id="IPR036873">
    <property type="entry name" value="Rhodanese-like_dom_sf"/>
</dbReference>
<dbReference type="PANTHER" id="PTHR11178">
    <property type="entry name" value="IRON-SULFUR CLUSTER SCAFFOLD PROTEIN NFU-RELATED"/>
    <property type="match status" value="1"/>
</dbReference>
<gene>
    <name evidence="2" type="ORF">METZ01_LOCUS4158</name>
</gene>
<dbReference type="Gene3D" id="3.40.250.10">
    <property type="entry name" value="Rhodanese-like domain"/>
    <property type="match status" value="1"/>
</dbReference>
<dbReference type="EMBL" id="UINC01000217">
    <property type="protein sequence ID" value="SUZ51304.1"/>
    <property type="molecule type" value="Genomic_DNA"/>
</dbReference>
<dbReference type="GO" id="GO:0005506">
    <property type="term" value="F:iron ion binding"/>
    <property type="evidence" value="ECO:0007669"/>
    <property type="project" value="InterPro"/>
</dbReference>
<dbReference type="InterPro" id="IPR035903">
    <property type="entry name" value="HesB-like_dom_sf"/>
</dbReference>
<dbReference type="Pfam" id="PF01106">
    <property type="entry name" value="NifU"/>
    <property type="match status" value="1"/>
</dbReference>
<dbReference type="SUPFAM" id="SSF89360">
    <property type="entry name" value="HesB-like domain"/>
    <property type="match status" value="1"/>
</dbReference>
<feature type="domain" description="NIF system FeS cluster assembly NifU C-terminal" evidence="1">
    <location>
        <begin position="240"/>
        <end position="305"/>
    </location>
</feature>
<dbReference type="InterPro" id="IPR034904">
    <property type="entry name" value="FSCA_dom_sf"/>
</dbReference>
<protein>
    <recommendedName>
        <fullName evidence="1">NIF system FeS cluster assembly NifU C-terminal domain-containing protein</fullName>
    </recommendedName>
</protein>
<dbReference type="SUPFAM" id="SSF52821">
    <property type="entry name" value="Rhodanese/Cell cycle control phosphatase"/>
    <property type="match status" value="1"/>
</dbReference>
<evidence type="ECO:0000259" key="1">
    <source>
        <dbReference type="Pfam" id="PF01106"/>
    </source>
</evidence>
<proteinExistence type="predicted"/>
<evidence type="ECO:0000313" key="2">
    <source>
        <dbReference type="EMBL" id="SUZ51304.1"/>
    </source>
</evidence>
<dbReference type="InterPro" id="IPR001075">
    <property type="entry name" value="NIF_FeS_clus_asmbl_NifU_C"/>
</dbReference>
<dbReference type="Gene3D" id="3.30.300.130">
    <property type="entry name" value="Fe-S cluster assembly (FSCA)"/>
    <property type="match status" value="1"/>
</dbReference>
<dbReference type="Gene3D" id="2.60.300.12">
    <property type="entry name" value="HesB-like domain"/>
    <property type="match status" value="1"/>
</dbReference>
<dbReference type="GO" id="GO:0051536">
    <property type="term" value="F:iron-sulfur cluster binding"/>
    <property type="evidence" value="ECO:0007669"/>
    <property type="project" value="InterPro"/>
</dbReference>
<dbReference type="PANTHER" id="PTHR11178:SF51">
    <property type="entry name" value="FE_S BIOGENESIS PROTEIN NFUA"/>
    <property type="match status" value="1"/>
</dbReference>
<organism evidence="2">
    <name type="scientific">marine metagenome</name>
    <dbReference type="NCBI Taxonomy" id="408172"/>
    <lineage>
        <taxon>unclassified sequences</taxon>
        <taxon>metagenomes</taxon>
        <taxon>ecological metagenomes</taxon>
    </lineage>
</organism>
<accession>A0A381NB60</accession>